<evidence type="ECO:0000256" key="9">
    <source>
        <dbReference type="ARBA" id="ARBA00023065"/>
    </source>
</evidence>
<gene>
    <name evidence="17" type="ORF">KFK09_000729</name>
</gene>
<evidence type="ECO:0000256" key="12">
    <source>
        <dbReference type="SAM" id="MobiDB-lite"/>
    </source>
</evidence>
<evidence type="ECO:0000256" key="3">
    <source>
        <dbReference type="ARBA" id="ARBA00004141"/>
    </source>
</evidence>
<dbReference type="InterPro" id="IPR038770">
    <property type="entry name" value="Na+/solute_symporter_sf"/>
</dbReference>
<accession>A0A8T3CBW7</accession>
<reference evidence="17" key="1">
    <citation type="journal article" date="2022" name="Front. Genet.">
        <title>Chromosome-Scale Assembly of the Dendrobium nobile Genome Provides Insights Into the Molecular Mechanism of the Biosynthesis of the Medicinal Active Ingredient of Dendrobium.</title>
        <authorList>
            <person name="Xu Q."/>
            <person name="Niu S.-C."/>
            <person name="Li K.-L."/>
            <person name="Zheng P.-J."/>
            <person name="Zhang X.-J."/>
            <person name="Jia Y."/>
            <person name="Liu Y."/>
            <person name="Niu Y.-X."/>
            <person name="Yu L.-H."/>
            <person name="Chen D.-F."/>
            <person name="Zhang G.-Q."/>
        </authorList>
    </citation>
    <scope>NUCLEOTIDE SEQUENCE</scope>
    <source>
        <tissue evidence="17">Leaf</tissue>
    </source>
</reference>
<dbReference type="Proteomes" id="UP000829196">
    <property type="component" value="Unassembled WGS sequence"/>
</dbReference>
<evidence type="ECO:0000256" key="4">
    <source>
        <dbReference type="ARBA" id="ARBA00022448"/>
    </source>
</evidence>
<evidence type="ECO:0000256" key="5">
    <source>
        <dbReference type="ARBA" id="ARBA00022538"/>
    </source>
</evidence>
<evidence type="ECO:0000256" key="7">
    <source>
        <dbReference type="ARBA" id="ARBA00022958"/>
    </source>
</evidence>
<feature type="transmembrane region" description="Helical" evidence="13">
    <location>
        <begin position="364"/>
        <end position="386"/>
    </location>
</feature>
<feature type="compositionally biased region" description="Basic and acidic residues" evidence="12">
    <location>
        <begin position="834"/>
        <end position="843"/>
    </location>
</feature>
<evidence type="ECO:0000256" key="2">
    <source>
        <dbReference type="ARBA" id="ARBA00004119"/>
    </source>
</evidence>
<keyword evidence="9" id="KW-0406">Ion transport</keyword>
<comment type="caution">
    <text evidence="17">The sequence shown here is derived from an EMBL/GenBank/DDBJ whole genome shotgun (WGS) entry which is preliminary data.</text>
</comment>
<protein>
    <recommendedName>
        <fullName evidence="19">Cation/H+ exchanger domain-containing protein</fullName>
    </recommendedName>
</protein>
<dbReference type="Pfam" id="PF23256">
    <property type="entry name" value="CHX17_2nd"/>
    <property type="match status" value="1"/>
</dbReference>
<dbReference type="GO" id="GO:1902600">
    <property type="term" value="P:proton transmembrane transport"/>
    <property type="evidence" value="ECO:0007669"/>
    <property type="project" value="InterPro"/>
</dbReference>
<dbReference type="AlphaFoldDB" id="A0A8T3CBW7"/>
<evidence type="ECO:0000259" key="14">
    <source>
        <dbReference type="Pfam" id="PF00999"/>
    </source>
</evidence>
<keyword evidence="7" id="KW-0630">Potassium</keyword>
<sequence>MYLVREWKTGLLASSIVEMLSQNNLEGWDCGARNSASRRQSQKVSKVVAANAWYSASVKDLTTREFKGLYPLDGVVLIVELNGDYLLDVGDEKLEWEGTAGLLLGPSGLSHSRKIQRTLFPKESWVHLDHISLLAFILFIFIVAVKIDLGQIRKSGRKSVAIAQIGHRPTVHHHIHRRPFHPTIQTNEIVRNYIIHFAGRCALTSNIVISSLLAEFNLLTTKLGDSRSRLFVCDDDDLSVGGFGADFHLFLLRFCCGDMVVCEPVALWIIRRTPEGSPMDEALFLVILLMAIGSSIAGELIGQSVTFGPLLLGVIIPGGPPLGTAVVDRLERLVSTLFLPAFLVIAGLRSNLYEVVSGAMWLPMSYLIVISVVAKFIGVIASCLYCKMSFRDGFVLALILNSRGIIEINTFNSLEDFNQLSAELYAVNIVGIVAVGGISAMFLKAFYCPSSLMPANRRRTVQACAGVVELRVLTCVHGEDHVPPLLTLTDALSPTSSSPLCIYLLHLSPLVGRSNTILAPYKKKQRSRRSFRSVSGVSSSLAAAAAAASNSAAKAPTLSDRIVNSFVSLERQYPTGLFTIQPFIGVSPYATMHDDICSLAADKMCDLILLPFHRRIDADVPLESVNPAVRSFNTNVLLYAPCSVAILINCGLSAPPISALSSPHAHRVALFFLGGPDDREALAIAARMAENPCIDLFILRLLLPSEKRENEGKEEEVDDDAIQEFRLRTSEVETVEYREEEVKEGAETVRLMREMSERCGLLIVGRAEGRVTPFTAGLEMWSEYPELGVIGDILASKDFGGNASVMVVQQSSKVEDGGGAMRRMASRQSSKTECVTKTESVEI</sequence>
<dbReference type="GO" id="GO:0015297">
    <property type="term" value="F:antiporter activity"/>
    <property type="evidence" value="ECO:0007669"/>
    <property type="project" value="InterPro"/>
</dbReference>
<dbReference type="GO" id="GO:0006813">
    <property type="term" value="P:potassium ion transport"/>
    <property type="evidence" value="ECO:0007669"/>
    <property type="project" value="UniProtKB-KW"/>
</dbReference>
<comment type="similarity">
    <text evidence="11">Belongs to the monovalent cation:proton antiporter 2 (CPA2) transporter (TC 2.A.37) family. CHX (TC 2.A.37.4) subfamily.</text>
</comment>
<dbReference type="Gene3D" id="1.20.1530.20">
    <property type="match status" value="2"/>
</dbReference>
<evidence type="ECO:0000256" key="10">
    <source>
        <dbReference type="ARBA" id="ARBA00023136"/>
    </source>
</evidence>
<dbReference type="Pfam" id="PF23259">
    <property type="entry name" value="CHX17_C"/>
    <property type="match status" value="1"/>
</dbReference>
<feature type="domain" description="Cation/H+ exchanger transmembrane" evidence="14">
    <location>
        <begin position="261"/>
        <end position="435"/>
    </location>
</feature>
<evidence type="ECO:0000259" key="16">
    <source>
        <dbReference type="Pfam" id="PF23259"/>
    </source>
</evidence>
<feature type="domain" description="Cation/H(+) antiporter C-terminal" evidence="16">
    <location>
        <begin position="668"/>
        <end position="811"/>
    </location>
</feature>
<evidence type="ECO:0000256" key="11">
    <source>
        <dbReference type="ARBA" id="ARBA00038341"/>
    </source>
</evidence>
<evidence type="ECO:0000256" key="6">
    <source>
        <dbReference type="ARBA" id="ARBA00022692"/>
    </source>
</evidence>
<dbReference type="Pfam" id="PF00999">
    <property type="entry name" value="Na_H_Exchanger"/>
    <property type="match status" value="1"/>
</dbReference>
<evidence type="ECO:0008006" key="19">
    <source>
        <dbReference type="Google" id="ProtNLM"/>
    </source>
</evidence>
<comment type="subcellular location">
    <subcellularLocation>
        <location evidence="3">Membrane</location>
        <topology evidence="3">Multi-pass membrane protein</topology>
    </subcellularLocation>
    <subcellularLocation>
        <location evidence="2">Plastid</location>
        <location evidence="2">Chloroplast envelope</location>
    </subcellularLocation>
</comment>
<organism evidence="17 18">
    <name type="scientific">Dendrobium nobile</name>
    <name type="common">Orchid</name>
    <dbReference type="NCBI Taxonomy" id="94219"/>
    <lineage>
        <taxon>Eukaryota</taxon>
        <taxon>Viridiplantae</taxon>
        <taxon>Streptophyta</taxon>
        <taxon>Embryophyta</taxon>
        <taxon>Tracheophyta</taxon>
        <taxon>Spermatophyta</taxon>
        <taxon>Magnoliopsida</taxon>
        <taxon>Liliopsida</taxon>
        <taxon>Asparagales</taxon>
        <taxon>Orchidaceae</taxon>
        <taxon>Epidendroideae</taxon>
        <taxon>Malaxideae</taxon>
        <taxon>Dendrobiinae</taxon>
        <taxon>Dendrobium</taxon>
    </lineage>
</organism>
<dbReference type="PANTHER" id="PTHR32468">
    <property type="entry name" value="CATION/H + ANTIPORTER"/>
    <property type="match status" value="1"/>
</dbReference>
<dbReference type="InterPro" id="IPR006153">
    <property type="entry name" value="Cation/H_exchanger_TM"/>
</dbReference>
<dbReference type="EMBL" id="JAGYWB010000001">
    <property type="protein sequence ID" value="KAI0531176.1"/>
    <property type="molecule type" value="Genomic_DNA"/>
</dbReference>
<dbReference type="GO" id="GO:0009941">
    <property type="term" value="C:chloroplast envelope"/>
    <property type="evidence" value="ECO:0007669"/>
    <property type="project" value="UniProtKB-SubCell"/>
</dbReference>
<feature type="transmembrane region" description="Helical" evidence="13">
    <location>
        <begin position="282"/>
        <end position="301"/>
    </location>
</feature>
<dbReference type="InterPro" id="IPR050794">
    <property type="entry name" value="CPA2_transporter"/>
</dbReference>
<dbReference type="GO" id="GO:0016020">
    <property type="term" value="C:membrane"/>
    <property type="evidence" value="ECO:0007669"/>
    <property type="project" value="UniProtKB-SubCell"/>
</dbReference>
<feature type="transmembrane region" description="Helical" evidence="13">
    <location>
        <begin position="424"/>
        <end position="447"/>
    </location>
</feature>
<dbReference type="InterPro" id="IPR057291">
    <property type="entry name" value="CHX17_2nd"/>
</dbReference>
<evidence type="ECO:0000256" key="8">
    <source>
        <dbReference type="ARBA" id="ARBA00022989"/>
    </source>
</evidence>
<evidence type="ECO:0000256" key="1">
    <source>
        <dbReference type="ARBA" id="ARBA00003198"/>
    </source>
</evidence>
<feature type="domain" description="Cation/H(+) antiporter central" evidence="15">
    <location>
        <begin position="580"/>
        <end position="655"/>
    </location>
</feature>
<keyword evidence="18" id="KW-1185">Reference proteome</keyword>
<comment type="function">
    <text evidence="1">May function as sodium-coupled metabolite transporter across the chloroplast envelope.</text>
</comment>
<evidence type="ECO:0000313" key="17">
    <source>
        <dbReference type="EMBL" id="KAI0531176.1"/>
    </source>
</evidence>
<feature type="transmembrane region" description="Helical" evidence="13">
    <location>
        <begin position="307"/>
        <end position="326"/>
    </location>
</feature>
<feature type="transmembrane region" description="Helical" evidence="13">
    <location>
        <begin position="130"/>
        <end position="149"/>
    </location>
</feature>
<feature type="region of interest" description="Disordered" evidence="12">
    <location>
        <begin position="816"/>
        <end position="843"/>
    </location>
</feature>
<evidence type="ECO:0000313" key="18">
    <source>
        <dbReference type="Proteomes" id="UP000829196"/>
    </source>
</evidence>
<dbReference type="InterPro" id="IPR057290">
    <property type="entry name" value="CHX17_C"/>
</dbReference>
<dbReference type="OrthoDB" id="1889525at2759"/>
<dbReference type="GO" id="GO:0012505">
    <property type="term" value="C:endomembrane system"/>
    <property type="evidence" value="ECO:0007669"/>
    <property type="project" value="TreeGrafter"/>
</dbReference>
<evidence type="ECO:0000259" key="15">
    <source>
        <dbReference type="Pfam" id="PF23256"/>
    </source>
</evidence>
<keyword evidence="10 13" id="KW-0472">Membrane</keyword>
<keyword evidence="5" id="KW-0633">Potassium transport</keyword>
<keyword evidence="4" id="KW-0813">Transport</keyword>
<keyword evidence="6 13" id="KW-0812">Transmembrane</keyword>
<dbReference type="GO" id="GO:0006885">
    <property type="term" value="P:regulation of pH"/>
    <property type="evidence" value="ECO:0007669"/>
    <property type="project" value="TreeGrafter"/>
</dbReference>
<name>A0A8T3CBW7_DENNO</name>
<evidence type="ECO:0000256" key="13">
    <source>
        <dbReference type="SAM" id="Phobius"/>
    </source>
</evidence>
<keyword evidence="8 13" id="KW-1133">Transmembrane helix</keyword>
<feature type="transmembrane region" description="Helical" evidence="13">
    <location>
        <begin position="333"/>
        <end position="352"/>
    </location>
</feature>
<proteinExistence type="inferred from homology"/>
<dbReference type="PANTHER" id="PTHR32468:SF102">
    <property type="entry name" value="OS08G0117800 PROTEIN"/>
    <property type="match status" value="1"/>
</dbReference>